<evidence type="ECO:0000313" key="6">
    <source>
        <dbReference type="EMBL" id="MDR7379891.1"/>
    </source>
</evidence>
<protein>
    <submittedName>
        <fullName evidence="6">AraC-like DNA-binding protein</fullName>
    </submittedName>
</protein>
<gene>
    <name evidence="6" type="ORF">J2X19_004587</name>
</gene>
<feature type="transmembrane region" description="Helical" evidence="4">
    <location>
        <begin position="35"/>
        <end position="55"/>
    </location>
</feature>
<dbReference type="InterPro" id="IPR009057">
    <property type="entry name" value="Homeodomain-like_sf"/>
</dbReference>
<comment type="caution">
    <text evidence="6">The sequence shown here is derived from an EMBL/GenBank/DDBJ whole genome shotgun (WGS) entry which is preliminary data.</text>
</comment>
<keyword evidence="4" id="KW-0812">Transmembrane</keyword>
<feature type="domain" description="HTH araC/xylS-type" evidence="5">
    <location>
        <begin position="233"/>
        <end position="338"/>
    </location>
</feature>
<feature type="transmembrane region" description="Helical" evidence="4">
    <location>
        <begin position="153"/>
        <end position="176"/>
    </location>
</feature>
<dbReference type="PANTHER" id="PTHR43280">
    <property type="entry name" value="ARAC-FAMILY TRANSCRIPTIONAL REGULATOR"/>
    <property type="match status" value="1"/>
</dbReference>
<evidence type="ECO:0000256" key="1">
    <source>
        <dbReference type="ARBA" id="ARBA00023015"/>
    </source>
</evidence>
<dbReference type="InterPro" id="IPR018060">
    <property type="entry name" value="HTH_AraC"/>
</dbReference>
<keyword evidence="4" id="KW-0472">Membrane</keyword>
<dbReference type="PANTHER" id="PTHR43280:SF29">
    <property type="entry name" value="ARAC-FAMILY TRANSCRIPTIONAL REGULATOR"/>
    <property type="match status" value="1"/>
</dbReference>
<dbReference type="PROSITE" id="PS01124">
    <property type="entry name" value="HTH_ARAC_FAMILY_2"/>
    <property type="match status" value="1"/>
</dbReference>
<name>A0ABU2CEX1_9BURK</name>
<keyword evidence="2" id="KW-0238">DNA-binding</keyword>
<feature type="transmembrane region" description="Helical" evidence="4">
    <location>
        <begin position="6"/>
        <end position="23"/>
    </location>
</feature>
<proteinExistence type="predicted"/>
<dbReference type="Gene3D" id="1.10.10.60">
    <property type="entry name" value="Homeodomain-like"/>
    <property type="match status" value="1"/>
</dbReference>
<dbReference type="SUPFAM" id="SSF46689">
    <property type="entry name" value="Homeodomain-like"/>
    <property type="match status" value="1"/>
</dbReference>
<keyword evidence="4" id="KW-1133">Transmembrane helix</keyword>
<dbReference type="EMBL" id="JAVDXT010000005">
    <property type="protein sequence ID" value="MDR7379891.1"/>
    <property type="molecule type" value="Genomic_DNA"/>
</dbReference>
<keyword evidence="7" id="KW-1185">Reference proteome</keyword>
<keyword evidence="3" id="KW-0804">Transcription</keyword>
<dbReference type="Pfam" id="PF12833">
    <property type="entry name" value="HTH_18"/>
    <property type="match status" value="1"/>
</dbReference>
<evidence type="ECO:0000259" key="5">
    <source>
        <dbReference type="PROSITE" id="PS01124"/>
    </source>
</evidence>
<organism evidence="6 7">
    <name type="scientific">Rhodoferax ferrireducens</name>
    <dbReference type="NCBI Taxonomy" id="192843"/>
    <lineage>
        <taxon>Bacteria</taxon>
        <taxon>Pseudomonadati</taxon>
        <taxon>Pseudomonadota</taxon>
        <taxon>Betaproteobacteria</taxon>
        <taxon>Burkholderiales</taxon>
        <taxon>Comamonadaceae</taxon>
        <taxon>Rhodoferax</taxon>
    </lineage>
</organism>
<dbReference type="SMART" id="SM00342">
    <property type="entry name" value="HTH_ARAC"/>
    <property type="match status" value="1"/>
</dbReference>
<evidence type="ECO:0000256" key="2">
    <source>
        <dbReference type="ARBA" id="ARBA00023125"/>
    </source>
</evidence>
<evidence type="ECO:0000256" key="4">
    <source>
        <dbReference type="SAM" id="Phobius"/>
    </source>
</evidence>
<feature type="transmembrane region" description="Helical" evidence="4">
    <location>
        <begin position="115"/>
        <end position="132"/>
    </location>
</feature>
<accession>A0ABU2CEX1</accession>
<dbReference type="RefSeq" id="WP_310376782.1">
    <property type="nucleotide sequence ID" value="NZ_JAVDXT010000005.1"/>
</dbReference>
<evidence type="ECO:0000313" key="7">
    <source>
        <dbReference type="Proteomes" id="UP001180487"/>
    </source>
</evidence>
<keyword evidence="1" id="KW-0805">Transcription regulation</keyword>
<evidence type="ECO:0000256" key="3">
    <source>
        <dbReference type="ARBA" id="ARBA00023163"/>
    </source>
</evidence>
<feature type="transmembrane region" description="Helical" evidence="4">
    <location>
        <begin position="182"/>
        <end position="201"/>
    </location>
</feature>
<dbReference type="Proteomes" id="UP001180487">
    <property type="component" value="Unassembled WGS sequence"/>
</dbReference>
<reference evidence="6 7" key="1">
    <citation type="submission" date="2023-07" db="EMBL/GenBank/DDBJ databases">
        <title>Sorghum-associated microbial communities from plants grown in Nebraska, USA.</title>
        <authorList>
            <person name="Schachtman D."/>
        </authorList>
    </citation>
    <scope>NUCLEOTIDE SEQUENCE [LARGE SCALE GENOMIC DNA]</scope>
    <source>
        <strain evidence="6 7">BE313</strain>
    </source>
</reference>
<sequence>MFFIPLPFIVALVLVFLLAQMTWRQGVVVLANQRFRLLLGGYALLSVLVGLRWGYGIKLLLPLQATLAVSLAPWALRCYQTLAQDAAASPWQKLHALPALGVLALIAWWPQAIDAAVVLVYLGYGLALLRLARRGPDGLGVARLDQAPLVHRMLQATAVSLLLSALVDAFIAWDMVSSGGRYSALLLGSFELFLLLIWGYAASVAADSLPDHATPPAEAVIQAEAAAPLADDQRTVAALQQLLQDQRLYLEPDLNLIRLARKSGIPARQISAAINRVEGKNVSQYVNDFRIQHACDLLRSSPQTVAEAMLASGFQTKSNFQREFRRVTGTTPALWRQQAEG</sequence>